<comment type="caution">
    <text evidence="2">The sequence shown here is derived from an EMBL/GenBank/DDBJ whole genome shotgun (WGS) entry which is preliminary data.</text>
</comment>
<accession>A0A6N9TAJ6</accession>
<evidence type="ECO:0000256" key="1">
    <source>
        <dbReference type="ARBA" id="ARBA00009981"/>
    </source>
</evidence>
<keyword evidence="3" id="KW-1185">Reference proteome</keyword>
<evidence type="ECO:0000313" key="3">
    <source>
        <dbReference type="Proteomes" id="UP000469011"/>
    </source>
</evidence>
<gene>
    <name evidence="2" type="ORF">GTK09_20125</name>
</gene>
<comment type="similarity">
    <text evidence="1">Belongs to the phD/YefM antitoxin family.</text>
</comment>
<protein>
    <submittedName>
        <fullName evidence="2">Type II toxin-antitoxin system Phd/YefM family antitoxin</fullName>
    </submittedName>
</protein>
<reference evidence="2 3" key="1">
    <citation type="submission" date="2020-01" db="EMBL/GenBank/DDBJ databases">
        <title>Jiella pacifica sp. nov.</title>
        <authorList>
            <person name="Xue Z."/>
            <person name="Zhu S."/>
            <person name="Chen J."/>
            <person name="Yang J."/>
        </authorList>
    </citation>
    <scope>NUCLEOTIDE SEQUENCE [LARGE SCALE GENOMIC DNA]</scope>
    <source>
        <strain evidence="2 3">40Bstr34</strain>
    </source>
</reference>
<evidence type="ECO:0000313" key="2">
    <source>
        <dbReference type="EMBL" id="NDW06729.1"/>
    </source>
</evidence>
<dbReference type="Proteomes" id="UP000469011">
    <property type="component" value="Unassembled WGS sequence"/>
</dbReference>
<dbReference type="RefSeq" id="WP_083591600.1">
    <property type="nucleotide sequence ID" value="NZ_JAAAMG010000020.1"/>
</dbReference>
<dbReference type="AlphaFoldDB" id="A0A6N9TAJ6"/>
<proteinExistence type="inferred from homology"/>
<dbReference type="InterPro" id="IPR036165">
    <property type="entry name" value="YefM-like_sf"/>
</dbReference>
<organism evidence="2 3">
    <name type="scientific">Jiella pacifica</name>
    <dbReference type="NCBI Taxonomy" id="2696469"/>
    <lineage>
        <taxon>Bacteria</taxon>
        <taxon>Pseudomonadati</taxon>
        <taxon>Pseudomonadota</taxon>
        <taxon>Alphaproteobacteria</taxon>
        <taxon>Hyphomicrobiales</taxon>
        <taxon>Aurantimonadaceae</taxon>
        <taxon>Jiella</taxon>
    </lineage>
</organism>
<dbReference type="EMBL" id="JAAAMG010000020">
    <property type="protein sequence ID" value="NDW06729.1"/>
    <property type="molecule type" value="Genomic_DNA"/>
</dbReference>
<dbReference type="SUPFAM" id="SSF143120">
    <property type="entry name" value="YefM-like"/>
    <property type="match status" value="1"/>
</dbReference>
<name>A0A6N9TAJ6_9HYPH</name>
<sequence>MSIINPTISSRDFNRDVGPAKRAAINAPVIITEHKRPAFVLMSYEIYTEMVGQRAAAPRLSAVDALSFPPAAAIEFEPDSDRRAIKPRALDLD</sequence>